<gene>
    <name evidence="8 11" type="primary">recO</name>
    <name evidence="11" type="ORF">QDX21_02895</name>
</gene>
<organism evidence="11 12">
    <name type="scientific">Auritidibacter ignavus</name>
    <dbReference type="NCBI Taxonomy" id="678932"/>
    <lineage>
        <taxon>Bacteria</taxon>
        <taxon>Bacillati</taxon>
        <taxon>Actinomycetota</taxon>
        <taxon>Actinomycetes</taxon>
        <taxon>Micrococcales</taxon>
        <taxon>Micrococcaceae</taxon>
        <taxon>Auritidibacter</taxon>
    </lineage>
</organism>
<keyword evidence="6 8" id="KW-0234">DNA repair</keyword>
<comment type="similarity">
    <text evidence="2 8">Belongs to the RecO family.</text>
</comment>
<protein>
    <recommendedName>
        <fullName evidence="3 8">DNA repair protein RecO</fullName>
    </recommendedName>
    <alternativeName>
        <fullName evidence="7 8">Recombination protein O</fullName>
    </alternativeName>
</protein>
<evidence type="ECO:0000256" key="9">
    <source>
        <dbReference type="SAM" id="MobiDB-lite"/>
    </source>
</evidence>
<dbReference type="Pfam" id="PF11967">
    <property type="entry name" value="RecO_N"/>
    <property type="match status" value="1"/>
</dbReference>
<dbReference type="HAMAP" id="MF_00201">
    <property type="entry name" value="RecO"/>
    <property type="match status" value="1"/>
</dbReference>
<dbReference type="InterPro" id="IPR042242">
    <property type="entry name" value="RecO_C"/>
</dbReference>
<dbReference type="Pfam" id="PF02565">
    <property type="entry name" value="RecO_C"/>
    <property type="match status" value="1"/>
</dbReference>
<dbReference type="InterPro" id="IPR012340">
    <property type="entry name" value="NA-bd_OB-fold"/>
</dbReference>
<dbReference type="InterPro" id="IPR022572">
    <property type="entry name" value="DNA_rep/recomb_RecO_N"/>
</dbReference>
<keyword evidence="12" id="KW-1185">Reference proteome</keyword>
<name>A0AAJ6DF84_9MICC</name>
<dbReference type="InterPro" id="IPR037278">
    <property type="entry name" value="ARFGAP/RecO"/>
</dbReference>
<proteinExistence type="inferred from homology"/>
<dbReference type="PANTHER" id="PTHR33991">
    <property type="entry name" value="DNA REPAIR PROTEIN RECO"/>
    <property type="match status" value="1"/>
</dbReference>
<dbReference type="EMBL" id="CP122566">
    <property type="protein sequence ID" value="WGH93763.1"/>
    <property type="molecule type" value="Genomic_DNA"/>
</dbReference>
<dbReference type="Gene3D" id="2.40.50.140">
    <property type="entry name" value="Nucleic acid-binding proteins"/>
    <property type="match status" value="1"/>
</dbReference>
<dbReference type="InterPro" id="IPR003717">
    <property type="entry name" value="RecO"/>
</dbReference>
<dbReference type="PANTHER" id="PTHR33991:SF1">
    <property type="entry name" value="DNA REPAIR PROTEIN RECO"/>
    <property type="match status" value="1"/>
</dbReference>
<feature type="domain" description="DNA replication/recombination mediator RecO N-terminal" evidence="10">
    <location>
        <begin position="30"/>
        <end position="105"/>
    </location>
</feature>
<evidence type="ECO:0000256" key="6">
    <source>
        <dbReference type="ARBA" id="ARBA00023204"/>
    </source>
</evidence>
<evidence type="ECO:0000259" key="10">
    <source>
        <dbReference type="Pfam" id="PF11967"/>
    </source>
</evidence>
<feature type="region of interest" description="Disordered" evidence="9">
    <location>
        <begin position="1"/>
        <end position="20"/>
    </location>
</feature>
<evidence type="ECO:0000256" key="7">
    <source>
        <dbReference type="ARBA" id="ARBA00033409"/>
    </source>
</evidence>
<accession>A0AAJ6DF84</accession>
<evidence type="ECO:0000256" key="4">
    <source>
        <dbReference type="ARBA" id="ARBA00022763"/>
    </source>
</evidence>
<evidence type="ECO:0000256" key="3">
    <source>
        <dbReference type="ARBA" id="ARBA00021310"/>
    </source>
</evidence>
<dbReference type="RefSeq" id="WP_279673908.1">
    <property type="nucleotide sequence ID" value="NZ_CP122562.1"/>
</dbReference>
<evidence type="ECO:0000256" key="2">
    <source>
        <dbReference type="ARBA" id="ARBA00007452"/>
    </source>
</evidence>
<evidence type="ECO:0000256" key="8">
    <source>
        <dbReference type="HAMAP-Rule" id="MF_00201"/>
    </source>
</evidence>
<dbReference type="NCBIfam" id="TIGR00613">
    <property type="entry name" value="reco"/>
    <property type="match status" value="1"/>
</dbReference>
<reference evidence="11 12" key="1">
    <citation type="submission" date="2023-03" db="EMBL/GenBank/DDBJ databases">
        <title>Complete genome sequences of several Auritidibacter ignavus strains isolated from ear infections.</title>
        <authorList>
            <person name="Baehr T."/>
            <person name="Baumhoegger A.M."/>
        </authorList>
    </citation>
    <scope>NUCLEOTIDE SEQUENCE [LARGE SCALE GENOMIC DNA]</scope>
    <source>
        <strain evidence="11 12">BABAE-6</strain>
    </source>
</reference>
<dbReference type="GO" id="GO:0043590">
    <property type="term" value="C:bacterial nucleoid"/>
    <property type="evidence" value="ECO:0007669"/>
    <property type="project" value="TreeGrafter"/>
</dbReference>
<dbReference type="AlphaFoldDB" id="A0AAJ6DF84"/>
<dbReference type="GO" id="GO:0006302">
    <property type="term" value="P:double-strand break repair"/>
    <property type="evidence" value="ECO:0007669"/>
    <property type="project" value="TreeGrafter"/>
</dbReference>
<dbReference type="GO" id="GO:0006310">
    <property type="term" value="P:DNA recombination"/>
    <property type="evidence" value="ECO:0007669"/>
    <property type="project" value="UniProtKB-UniRule"/>
</dbReference>
<evidence type="ECO:0000256" key="1">
    <source>
        <dbReference type="ARBA" id="ARBA00003065"/>
    </source>
</evidence>
<evidence type="ECO:0000256" key="5">
    <source>
        <dbReference type="ARBA" id="ARBA00023172"/>
    </source>
</evidence>
<evidence type="ECO:0000313" key="11">
    <source>
        <dbReference type="EMBL" id="WGH93763.1"/>
    </source>
</evidence>
<comment type="function">
    <text evidence="1 8">Involved in DNA repair and RecF pathway recombination.</text>
</comment>
<dbReference type="SUPFAM" id="SSF57863">
    <property type="entry name" value="ArfGap/RecO-like zinc finger"/>
    <property type="match status" value="1"/>
</dbReference>
<dbReference type="Gene3D" id="1.20.1440.120">
    <property type="entry name" value="Recombination protein O, C-terminal domain"/>
    <property type="match status" value="1"/>
</dbReference>
<dbReference type="Proteomes" id="UP001224674">
    <property type="component" value="Chromosome"/>
</dbReference>
<keyword evidence="5 8" id="KW-0233">DNA recombination</keyword>
<sequence>MRKPPLSKTRGGSGGSRSRRAGASYVAHSYRCDAIVLRTYKLAEADRIIVALSNTHGQIRAVARGVRRTTSKFGSSLEPFMHTGLQVVPGKSLDIIAQTQTIHPYGAIIAADYDSYGAASAMVETAERLTRAEDTPTTAEHYRLLYGAMAALAKHQHPPRLIMDSYLLRALALAGWGAHFGDCVSCGAPGPHVQVSILLGGTVCFDCRPQGALAPSRQAISLLAALATGDWDAAGQALADATAHELDPGSVIEESSSIVAQYLRFHVEQNLHSLQVMNQREL</sequence>
<evidence type="ECO:0000313" key="12">
    <source>
        <dbReference type="Proteomes" id="UP001224674"/>
    </source>
</evidence>
<dbReference type="SUPFAM" id="SSF50249">
    <property type="entry name" value="Nucleic acid-binding proteins"/>
    <property type="match status" value="1"/>
</dbReference>
<keyword evidence="4 8" id="KW-0227">DNA damage</keyword>